<evidence type="ECO:0000313" key="3">
    <source>
        <dbReference type="Proteomes" id="UP000017836"/>
    </source>
</evidence>
<reference evidence="3" key="1">
    <citation type="journal article" date="2013" name="Science">
        <title>The Amborella genome and the evolution of flowering plants.</title>
        <authorList>
            <consortium name="Amborella Genome Project"/>
        </authorList>
    </citation>
    <scope>NUCLEOTIDE SEQUENCE [LARGE SCALE GENOMIC DNA]</scope>
</reference>
<feature type="region of interest" description="Disordered" evidence="1">
    <location>
        <begin position="54"/>
        <end position="96"/>
    </location>
</feature>
<gene>
    <name evidence="2" type="ORF">AMTR_s00127p00099730</name>
</gene>
<name>W1NRP0_AMBTC</name>
<evidence type="ECO:0000313" key="2">
    <source>
        <dbReference type="EMBL" id="ERM97394.1"/>
    </source>
</evidence>
<accession>W1NRP0</accession>
<dbReference type="HOGENOM" id="CLU_2362557_0_0_1"/>
<organism evidence="2 3">
    <name type="scientific">Amborella trichopoda</name>
    <dbReference type="NCBI Taxonomy" id="13333"/>
    <lineage>
        <taxon>Eukaryota</taxon>
        <taxon>Viridiplantae</taxon>
        <taxon>Streptophyta</taxon>
        <taxon>Embryophyta</taxon>
        <taxon>Tracheophyta</taxon>
        <taxon>Spermatophyta</taxon>
        <taxon>Magnoliopsida</taxon>
        <taxon>Amborellales</taxon>
        <taxon>Amborellaceae</taxon>
        <taxon>Amborella</taxon>
    </lineage>
</organism>
<dbReference type="Proteomes" id="UP000017836">
    <property type="component" value="Unassembled WGS sequence"/>
</dbReference>
<proteinExistence type="predicted"/>
<dbReference type="AlphaFoldDB" id="W1NRP0"/>
<protein>
    <submittedName>
        <fullName evidence="2">Uncharacterized protein</fullName>
    </submittedName>
</protein>
<dbReference type="Gramene" id="ERM97394">
    <property type="protein sequence ID" value="ERM97394"/>
    <property type="gene ID" value="AMTR_s00127p00099730"/>
</dbReference>
<evidence type="ECO:0000256" key="1">
    <source>
        <dbReference type="SAM" id="MobiDB-lite"/>
    </source>
</evidence>
<dbReference type="EMBL" id="KI396482">
    <property type="protein sequence ID" value="ERM97394.1"/>
    <property type="molecule type" value="Genomic_DNA"/>
</dbReference>
<keyword evidence="3" id="KW-1185">Reference proteome</keyword>
<sequence length="96" mass="10846">MVAGCDFMRDELERVQAELERVQSVPSSSFVAPTLLEPSLDCIRDLERLVDRYRSERSQSRASTQMVRGPRQVRPRLEGEVSSCTTGVEEDSVSNK</sequence>